<dbReference type="SMART" id="SM00248">
    <property type="entry name" value="ANK"/>
    <property type="match status" value="5"/>
</dbReference>
<dbReference type="Pfam" id="PF12796">
    <property type="entry name" value="Ank_2"/>
    <property type="match status" value="1"/>
</dbReference>
<evidence type="ECO:0000259" key="2">
    <source>
        <dbReference type="Pfam" id="PF13962"/>
    </source>
</evidence>
<accession>A0ABD1WZ98</accession>
<keyword evidence="1" id="KW-0812">Transmembrane</keyword>
<keyword evidence="1" id="KW-0472">Membrane</keyword>
<feature type="transmembrane region" description="Helical" evidence="1">
    <location>
        <begin position="567"/>
        <end position="589"/>
    </location>
</feature>
<keyword evidence="1" id="KW-1133">Transmembrane helix</keyword>
<reference evidence="4" key="1">
    <citation type="submission" date="2024-07" db="EMBL/GenBank/DDBJ databases">
        <title>Two chromosome-level genome assemblies of Korean endemic species Abeliophyllum distichum and Forsythia ovata (Oleaceae).</title>
        <authorList>
            <person name="Jang H."/>
        </authorList>
    </citation>
    <scope>NUCLEOTIDE SEQUENCE [LARGE SCALE GENOMIC DNA]</scope>
</reference>
<dbReference type="Proteomes" id="UP001604277">
    <property type="component" value="Unassembled WGS sequence"/>
</dbReference>
<organism evidence="3 4">
    <name type="scientific">Forsythia ovata</name>
    <dbReference type="NCBI Taxonomy" id="205694"/>
    <lineage>
        <taxon>Eukaryota</taxon>
        <taxon>Viridiplantae</taxon>
        <taxon>Streptophyta</taxon>
        <taxon>Embryophyta</taxon>
        <taxon>Tracheophyta</taxon>
        <taxon>Spermatophyta</taxon>
        <taxon>Magnoliopsida</taxon>
        <taxon>eudicotyledons</taxon>
        <taxon>Gunneridae</taxon>
        <taxon>Pentapetalae</taxon>
        <taxon>asterids</taxon>
        <taxon>lamiids</taxon>
        <taxon>Lamiales</taxon>
        <taxon>Oleaceae</taxon>
        <taxon>Forsythieae</taxon>
        <taxon>Forsythia</taxon>
    </lineage>
</organism>
<proteinExistence type="predicted"/>
<name>A0ABD1WZ98_9LAMI</name>
<dbReference type="InterPro" id="IPR002110">
    <property type="entry name" value="Ankyrin_rpt"/>
</dbReference>
<evidence type="ECO:0000313" key="4">
    <source>
        <dbReference type="Proteomes" id="UP001604277"/>
    </source>
</evidence>
<dbReference type="InterPro" id="IPR026961">
    <property type="entry name" value="PGG_dom"/>
</dbReference>
<dbReference type="PANTHER" id="PTHR24177:SF435">
    <property type="entry name" value="ANKYRIN REPEAT-CONTAINING PROTEIN NPR4-LIKE"/>
    <property type="match status" value="1"/>
</dbReference>
<feature type="transmembrane region" description="Helical" evidence="1">
    <location>
        <begin position="595"/>
        <end position="614"/>
    </location>
</feature>
<feature type="transmembrane region" description="Helical" evidence="1">
    <location>
        <begin position="484"/>
        <end position="502"/>
    </location>
</feature>
<sequence length="646" mass="72190">MASSSSKLGSNITDNSITEKDLNFYLPLYKAAIQGDWKSASIFFDSNPDAITARITKILETVLHIAVGRSEAIHFVEKLVELMPVEALPLTSKFSETAVHYAAKYGNIKAAKLLVARDPGLPHIWSDTNLLPLHLAALFGHKEMVSFLLTVTKDNIEPNPFADKPGITLLISIVYSGFYDVALDLVQRYPKLAVTISPGGNTALSILAGKPSAFLSGCSLGFWQKFIYSCVPVKLAKISHRQSRNDIENLSEPTPKHIDKCCRFLIQNFRKEYLLFACQKLHKKFWELIQAIVPQVKHIYDTKLMHYQAIELVKFLCMEIPHTDNSTSGSIYKPAVITAATLGHYEVLEEILKAFPSAIWSLDKEKHDLFQMAVINRRETIFNLLYELDEHAHLVTKNTDIHDNNILHLAGKMAPPHRLNLLAGAALQMQRELQWYKEVQNFVTPSYKGKENSDGKTPAIVFTEEHKDLITKGEQWLKETAKSCTFAGTLIATVVFAAAITVPGGSSSKSGIPIFHKERPFLVFAISNAVSLFSSVTSVLMFLFVLTSRCAEADFLYSLPNKLIIGLLNLLLSLATMMIAFSAAIYIVFGHKKTWFLIPLIVLACLPVTLFLPLQYPLLKDMIISTYGPGIFGKQRKSPFDKSRTR</sequence>
<dbReference type="InterPro" id="IPR036770">
    <property type="entry name" value="Ankyrin_rpt-contain_sf"/>
</dbReference>
<comment type="caution">
    <text evidence="3">The sequence shown here is derived from an EMBL/GenBank/DDBJ whole genome shotgun (WGS) entry which is preliminary data.</text>
</comment>
<dbReference type="Gene3D" id="1.25.40.20">
    <property type="entry name" value="Ankyrin repeat-containing domain"/>
    <property type="match status" value="1"/>
</dbReference>
<feature type="transmembrane region" description="Helical" evidence="1">
    <location>
        <begin position="522"/>
        <end position="546"/>
    </location>
</feature>
<dbReference type="Pfam" id="PF13962">
    <property type="entry name" value="PGG"/>
    <property type="match status" value="1"/>
</dbReference>
<keyword evidence="4" id="KW-1185">Reference proteome</keyword>
<feature type="domain" description="PGG" evidence="2">
    <location>
        <begin position="475"/>
        <end position="588"/>
    </location>
</feature>
<dbReference type="EMBL" id="JBFOLJ010000002">
    <property type="protein sequence ID" value="KAL2553998.1"/>
    <property type="molecule type" value="Genomic_DNA"/>
</dbReference>
<protein>
    <submittedName>
        <fullName evidence="3">Ankyrin repeat family protein</fullName>
    </submittedName>
</protein>
<evidence type="ECO:0000256" key="1">
    <source>
        <dbReference type="SAM" id="Phobius"/>
    </source>
</evidence>
<dbReference type="PANTHER" id="PTHR24177">
    <property type="entry name" value="CASKIN"/>
    <property type="match status" value="1"/>
</dbReference>
<dbReference type="SUPFAM" id="SSF48403">
    <property type="entry name" value="Ankyrin repeat"/>
    <property type="match status" value="1"/>
</dbReference>
<evidence type="ECO:0000313" key="3">
    <source>
        <dbReference type="EMBL" id="KAL2553998.1"/>
    </source>
</evidence>
<gene>
    <name evidence="3" type="ORF">Fot_07617</name>
</gene>
<dbReference type="AlphaFoldDB" id="A0ABD1WZ98"/>